<dbReference type="VEuPathDB" id="FungiDB:PAAG_04600"/>
<dbReference type="OMA" id="PRSWCQG"/>
<evidence type="ECO:0000256" key="8">
    <source>
        <dbReference type="ARBA" id="ARBA00022786"/>
    </source>
</evidence>
<evidence type="ECO:0000259" key="13">
    <source>
        <dbReference type="PROSITE" id="PS50089"/>
    </source>
</evidence>
<dbReference type="SUPFAM" id="SSF54495">
    <property type="entry name" value="UBC-like"/>
    <property type="match status" value="1"/>
</dbReference>
<comment type="pathway">
    <text evidence="2">Protein modification; protein ubiquitination.</text>
</comment>
<feature type="region of interest" description="Disordered" evidence="12">
    <location>
        <begin position="513"/>
        <end position="605"/>
    </location>
</feature>
<dbReference type="GO" id="GO:0016567">
    <property type="term" value="P:protein ubiquitination"/>
    <property type="evidence" value="ECO:0007669"/>
    <property type="project" value="InterPro"/>
</dbReference>
<reference evidence="16 17" key="1">
    <citation type="journal article" date="2011" name="PLoS Genet.">
        <title>Comparative genomic analysis of human fungal pathogens causing paracoccidioidomycosis.</title>
        <authorList>
            <person name="Desjardins C.A."/>
            <person name="Champion M.D."/>
            <person name="Holder J.W."/>
            <person name="Muszewska A."/>
            <person name="Goldberg J."/>
            <person name="Bailao A.M."/>
            <person name="Brigido M.M."/>
            <person name="Ferreira M.E."/>
            <person name="Garcia A.M."/>
            <person name="Grynberg M."/>
            <person name="Gujja S."/>
            <person name="Heiman D.I."/>
            <person name="Henn M.R."/>
            <person name="Kodira C.D."/>
            <person name="Leon-Narvaez H."/>
            <person name="Longo L.V."/>
            <person name="Ma L.J."/>
            <person name="Malavazi I."/>
            <person name="Matsuo A.L."/>
            <person name="Morais F.V."/>
            <person name="Pereira M."/>
            <person name="Rodriguez-Brito S."/>
            <person name="Sakthikumar S."/>
            <person name="Salem-Izacc S.M."/>
            <person name="Sykes S.M."/>
            <person name="Teixeira M.M."/>
            <person name="Vallejo M.C."/>
            <person name="Walter M.E."/>
            <person name="Yandava C."/>
            <person name="Young S."/>
            <person name="Zeng Q."/>
            <person name="Zucker J."/>
            <person name="Felipe M.S."/>
            <person name="Goldman G.H."/>
            <person name="Haas B.J."/>
            <person name="McEwen J.G."/>
            <person name="Nino-Vega G."/>
            <person name="Puccia R."/>
            <person name="San-Blas G."/>
            <person name="Soares C.M."/>
            <person name="Birren B.W."/>
            <person name="Cuomo C.A."/>
        </authorList>
    </citation>
    <scope>NUCLEOTIDE SEQUENCE [LARGE SCALE GENOMIC DNA]</scope>
    <source>
        <strain evidence="17">ATCC MYA-826 / Pb01</strain>
    </source>
</reference>
<dbReference type="PROSITE" id="PS51873">
    <property type="entry name" value="TRIAD"/>
    <property type="match status" value="1"/>
</dbReference>
<dbReference type="InterPro" id="IPR013083">
    <property type="entry name" value="Znf_RING/FYVE/PHD"/>
</dbReference>
<proteinExistence type="inferred from homology"/>
<dbReference type="GeneID" id="9096979"/>
<evidence type="ECO:0000313" key="17">
    <source>
        <dbReference type="Proteomes" id="UP000002059"/>
    </source>
</evidence>
<dbReference type="Pfam" id="PF05773">
    <property type="entry name" value="RWD"/>
    <property type="match status" value="1"/>
</dbReference>
<evidence type="ECO:0000256" key="12">
    <source>
        <dbReference type="SAM" id="MobiDB-lite"/>
    </source>
</evidence>
<evidence type="ECO:0000256" key="10">
    <source>
        <dbReference type="ARBA" id="ARBA00044508"/>
    </source>
</evidence>
<dbReference type="Gene3D" id="1.20.120.1750">
    <property type="match status" value="1"/>
</dbReference>
<protein>
    <recommendedName>
        <fullName evidence="3">RBR-type E3 ubiquitin transferase</fullName>
        <ecNumber evidence="3">2.3.2.31</ecNumber>
    </recommendedName>
</protein>
<dbReference type="eggNOG" id="KOG1814">
    <property type="taxonomic scope" value="Eukaryota"/>
</dbReference>
<dbReference type="Pfam" id="PF01485">
    <property type="entry name" value="IBR"/>
    <property type="match status" value="1"/>
</dbReference>
<comment type="catalytic activity">
    <reaction evidence="1">
        <text>[E2 ubiquitin-conjugating enzyme]-S-ubiquitinyl-L-cysteine + [acceptor protein]-L-lysine = [E2 ubiquitin-conjugating enzyme]-L-cysteine + [acceptor protein]-N(6)-ubiquitinyl-L-lysine.</text>
        <dbReference type="EC" id="2.3.2.31"/>
    </reaction>
</comment>
<dbReference type="InterPro" id="IPR031127">
    <property type="entry name" value="E3_UB_ligase_RBR"/>
</dbReference>
<evidence type="ECO:0000313" key="16">
    <source>
        <dbReference type="EMBL" id="EEH33550.1"/>
    </source>
</evidence>
<feature type="domain" description="RING-type" evidence="15">
    <location>
        <begin position="192"/>
        <end position="469"/>
    </location>
</feature>
<evidence type="ECO:0000256" key="7">
    <source>
        <dbReference type="ARBA" id="ARBA00022771"/>
    </source>
</evidence>
<dbReference type="InterPro" id="IPR001841">
    <property type="entry name" value="Znf_RING"/>
</dbReference>
<dbReference type="STRING" id="502779.C1H1F6"/>
<dbReference type="InterPro" id="IPR017907">
    <property type="entry name" value="Znf_RING_CS"/>
</dbReference>
<feature type="compositionally biased region" description="Low complexity" evidence="12">
    <location>
        <begin position="570"/>
        <end position="587"/>
    </location>
</feature>
<dbReference type="SMART" id="SM00647">
    <property type="entry name" value="IBR"/>
    <property type="match status" value="2"/>
</dbReference>
<name>C1H1F6_PARBA</name>
<dbReference type="Gene3D" id="3.10.110.10">
    <property type="entry name" value="Ubiquitin Conjugating Enzyme"/>
    <property type="match status" value="1"/>
</dbReference>
<keyword evidence="5" id="KW-0479">Metal-binding</keyword>
<gene>
    <name evidence="16" type="ORF">PAAG_04600</name>
</gene>
<dbReference type="KEGG" id="pbl:PAAG_04600"/>
<dbReference type="EC" id="2.3.2.31" evidence="3"/>
<evidence type="ECO:0000256" key="9">
    <source>
        <dbReference type="ARBA" id="ARBA00022833"/>
    </source>
</evidence>
<keyword evidence="4" id="KW-0808">Transferase</keyword>
<keyword evidence="9" id="KW-0862">Zinc</keyword>
<dbReference type="CDD" id="cd20354">
    <property type="entry name" value="Rcat_RBR_RNF14"/>
    <property type="match status" value="1"/>
</dbReference>
<dbReference type="PROSITE" id="PS50089">
    <property type="entry name" value="ZF_RING_2"/>
    <property type="match status" value="1"/>
</dbReference>
<evidence type="ECO:0000256" key="1">
    <source>
        <dbReference type="ARBA" id="ARBA00001798"/>
    </source>
</evidence>
<dbReference type="HOGENOM" id="CLU_021364_3_0_1"/>
<dbReference type="Gene3D" id="3.30.40.10">
    <property type="entry name" value="Zinc/RING finger domain, C3HC4 (zinc finger)"/>
    <property type="match status" value="1"/>
</dbReference>
<dbReference type="AlphaFoldDB" id="C1H1F6"/>
<dbReference type="PANTHER" id="PTHR11685">
    <property type="entry name" value="RBR FAMILY RING FINGER AND IBR DOMAIN-CONTAINING"/>
    <property type="match status" value="1"/>
</dbReference>
<evidence type="ECO:0000256" key="2">
    <source>
        <dbReference type="ARBA" id="ARBA00004906"/>
    </source>
</evidence>
<dbReference type="GO" id="GO:0061630">
    <property type="term" value="F:ubiquitin protein ligase activity"/>
    <property type="evidence" value="ECO:0007669"/>
    <property type="project" value="UniProtKB-EC"/>
</dbReference>
<dbReference type="Proteomes" id="UP000002059">
    <property type="component" value="Partially assembled WGS sequence"/>
</dbReference>
<dbReference type="SUPFAM" id="SSF57850">
    <property type="entry name" value="RING/U-box"/>
    <property type="match status" value="2"/>
</dbReference>
<dbReference type="InterPro" id="IPR016135">
    <property type="entry name" value="UBQ-conjugating_enzyme/RWD"/>
</dbReference>
<keyword evidence="7 11" id="KW-0863">Zinc-finger</keyword>
<evidence type="ECO:0000256" key="6">
    <source>
        <dbReference type="ARBA" id="ARBA00022737"/>
    </source>
</evidence>
<dbReference type="CDD" id="cd23134">
    <property type="entry name" value="RING-HC_ITT1-like"/>
    <property type="match status" value="1"/>
</dbReference>
<dbReference type="InterPro" id="IPR002867">
    <property type="entry name" value="IBR_dom"/>
</dbReference>
<dbReference type="EMBL" id="KN294002">
    <property type="protein sequence ID" value="EEH33550.1"/>
    <property type="molecule type" value="Genomic_DNA"/>
</dbReference>
<keyword evidence="17" id="KW-1185">Reference proteome</keyword>
<comment type="similarity">
    <text evidence="10">Belongs to the RBR family. RNF14 subfamily.</text>
</comment>
<dbReference type="InterPro" id="IPR047548">
    <property type="entry name" value="Rcat_RBR_RNF14"/>
</dbReference>
<dbReference type="PROSITE" id="PS50908">
    <property type="entry name" value="RWD"/>
    <property type="match status" value="1"/>
</dbReference>
<keyword evidence="8" id="KW-0833">Ubl conjugation pathway</keyword>
<evidence type="ECO:0000256" key="3">
    <source>
        <dbReference type="ARBA" id="ARBA00012251"/>
    </source>
</evidence>
<dbReference type="FunFam" id="3.30.40.10:FF:000416">
    <property type="entry name" value="RBR-type E3 ubiquitin transferase"/>
    <property type="match status" value="1"/>
</dbReference>
<feature type="region of interest" description="Disordered" evidence="12">
    <location>
        <begin position="51"/>
        <end position="71"/>
    </location>
</feature>
<evidence type="ECO:0000259" key="15">
    <source>
        <dbReference type="PROSITE" id="PS51873"/>
    </source>
</evidence>
<evidence type="ECO:0000256" key="4">
    <source>
        <dbReference type="ARBA" id="ARBA00022679"/>
    </source>
</evidence>
<dbReference type="InterPro" id="IPR044066">
    <property type="entry name" value="TRIAD_supradom"/>
</dbReference>
<organism evidence="16 17">
    <name type="scientific">Paracoccidioides lutzii (strain ATCC MYA-826 / Pb01)</name>
    <name type="common">Paracoccidioides brasiliensis</name>
    <dbReference type="NCBI Taxonomy" id="502779"/>
    <lineage>
        <taxon>Eukaryota</taxon>
        <taxon>Fungi</taxon>
        <taxon>Dikarya</taxon>
        <taxon>Ascomycota</taxon>
        <taxon>Pezizomycotina</taxon>
        <taxon>Eurotiomycetes</taxon>
        <taxon>Eurotiomycetidae</taxon>
        <taxon>Onygenales</taxon>
        <taxon>Ajellomycetaceae</taxon>
        <taxon>Paracoccidioides</taxon>
    </lineage>
</organism>
<feature type="domain" description="RWD" evidence="14">
    <location>
        <begin position="11"/>
        <end position="156"/>
    </location>
</feature>
<dbReference type="GO" id="GO:0008270">
    <property type="term" value="F:zinc ion binding"/>
    <property type="evidence" value="ECO:0007669"/>
    <property type="project" value="UniProtKB-KW"/>
</dbReference>
<dbReference type="CDD" id="cd23820">
    <property type="entry name" value="RWD_RNF14"/>
    <property type="match status" value="1"/>
</dbReference>
<evidence type="ECO:0000256" key="5">
    <source>
        <dbReference type="ARBA" id="ARBA00022723"/>
    </source>
</evidence>
<feature type="domain" description="RING-type" evidence="13">
    <location>
        <begin position="196"/>
        <end position="230"/>
    </location>
</feature>
<accession>C1H1F6</accession>
<keyword evidence="6" id="KW-0677">Repeat</keyword>
<dbReference type="PROSITE" id="PS00518">
    <property type="entry name" value="ZF_RING_1"/>
    <property type="match status" value="1"/>
</dbReference>
<dbReference type="RefSeq" id="XP_002793690.1">
    <property type="nucleotide sequence ID" value="XM_002793644.1"/>
</dbReference>
<dbReference type="Pfam" id="PF26200">
    <property type="entry name" value="Rcat_RNF216"/>
    <property type="match status" value="1"/>
</dbReference>
<dbReference type="OrthoDB" id="1431934at2759"/>
<evidence type="ECO:0000259" key="14">
    <source>
        <dbReference type="PROSITE" id="PS50908"/>
    </source>
</evidence>
<dbReference type="InterPro" id="IPR006575">
    <property type="entry name" value="RWD_dom"/>
</dbReference>
<sequence length="632" mass="70741">MDEPCEDERAVELSSIAAIYPEIVIDPSAKFKASLELPVSPTVPLKVLFQRPKSSLPTPPTSLDPDDSGTVSQVDAQETAPLSLSHLPPLKLDIELPDGYPSLASPHFSITTNPDWLPPYKVAEFLTDGKRLWEECGKDFVVFTYIDHLQQLAERAFDLSGDHEDPVIFSRDLKVALMDFNIKSKREKFEQEGFECGVCLEPKKGAVCHRMLLCSHVFCISCLQGFYNACIKEGNVDNVKCLAPGCGKYPVPEPQDGVMGYADPRSYKKKDRTLNPSELLQIPLDQEVVQRYVQLKRKRKLESDKTIVYCPRQWCQGAARSKRHLKRDVTVDEFELSDDEYDETKPAPFDPLGPEEQLPPMSQRLSVCEDCSYAFCSVCKKGWHGELAFCYPRRTAELSAADKASEDYIKTDTAPCPTCEARCQKAMGCNHMICFNCNTHFCYLCSSWLFESNPYSHFNDPDGGCYMRLWELEEGDDSGPAPPDWDRAAAEMQDMDSGDDDNADDLEWEIAAETGNNGNWGGNRQRQPAPGQPAVPRNAVRHRGNRAPPPAPVPPGVNANQQNGRRPDVAARAAAAEQQVQAQAIAEARGHQLNPPNPQPPRQMAGLQRFLQLVQNDQEDEWDSDELEEVYL</sequence>
<evidence type="ECO:0000256" key="11">
    <source>
        <dbReference type="PROSITE-ProRule" id="PRU00175"/>
    </source>
</evidence>